<sequence>AAYCRDLVFKHDHDHYLASLFLPANKRAVSWGLRAFNIELANIRESVRDDTLGRMRFQFWRDTIDSIHRGQTPNHPVAVMLAAGVHEFGLGAHRLKRVVNGRQDNFLTRQYPSIDAIEEYAESTASTLMYLHLELQGVKSLEIDHIASHLGKAATMATLLRGTPFHLRSRLFYLPADVCASNGVVVEKVIRDGPSDELSSAVFELATRANDHIITARTHVEKDGTSVKGPAMAALLPVVPTSRWLRRLEKADFDLFQ</sequence>
<comment type="caution">
    <text evidence="1">The sequence shown here is derived from an EMBL/GenBank/DDBJ whole genome shotgun (WGS) entry which is preliminary data.</text>
</comment>
<gene>
    <name evidence="1" type="ORF">BCR44DRAFT_1380302</name>
</gene>
<dbReference type="SUPFAM" id="SSF48576">
    <property type="entry name" value="Terpenoid synthases"/>
    <property type="match status" value="1"/>
</dbReference>
<accession>A0A1Y2HB13</accession>
<dbReference type="InterPro" id="IPR002060">
    <property type="entry name" value="Squ/phyt_synthse"/>
</dbReference>
<dbReference type="Gene3D" id="1.10.600.10">
    <property type="entry name" value="Farnesyl Diphosphate Synthase"/>
    <property type="match status" value="1"/>
</dbReference>
<evidence type="ECO:0000313" key="1">
    <source>
        <dbReference type="EMBL" id="ORZ31174.1"/>
    </source>
</evidence>
<dbReference type="Proteomes" id="UP000193411">
    <property type="component" value="Unassembled WGS sequence"/>
</dbReference>
<feature type="non-terminal residue" evidence="1">
    <location>
        <position position="257"/>
    </location>
</feature>
<name>A0A1Y2HB13_9FUNG</name>
<dbReference type="Pfam" id="PF00494">
    <property type="entry name" value="SQS_PSY"/>
    <property type="match status" value="1"/>
</dbReference>
<dbReference type="OrthoDB" id="270318at2759"/>
<evidence type="ECO:0000313" key="2">
    <source>
        <dbReference type="Proteomes" id="UP000193411"/>
    </source>
</evidence>
<feature type="non-terminal residue" evidence="1">
    <location>
        <position position="1"/>
    </location>
</feature>
<dbReference type="AlphaFoldDB" id="A0A1Y2HB13"/>
<dbReference type="STRING" id="765915.A0A1Y2HB13"/>
<organism evidence="1 2">
    <name type="scientific">Catenaria anguillulae PL171</name>
    <dbReference type="NCBI Taxonomy" id="765915"/>
    <lineage>
        <taxon>Eukaryota</taxon>
        <taxon>Fungi</taxon>
        <taxon>Fungi incertae sedis</taxon>
        <taxon>Blastocladiomycota</taxon>
        <taxon>Blastocladiomycetes</taxon>
        <taxon>Blastocladiales</taxon>
        <taxon>Catenariaceae</taxon>
        <taxon>Catenaria</taxon>
    </lineage>
</organism>
<keyword evidence="2" id="KW-1185">Reference proteome</keyword>
<dbReference type="InterPro" id="IPR008949">
    <property type="entry name" value="Isoprenoid_synthase_dom_sf"/>
</dbReference>
<reference evidence="1 2" key="1">
    <citation type="submission" date="2016-07" db="EMBL/GenBank/DDBJ databases">
        <title>Pervasive Adenine N6-methylation of Active Genes in Fungi.</title>
        <authorList>
            <consortium name="DOE Joint Genome Institute"/>
            <person name="Mondo S.J."/>
            <person name="Dannebaum R.O."/>
            <person name="Kuo R.C."/>
            <person name="Labutti K."/>
            <person name="Haridas S."/>
            <person name="Kuo A."/>
            <person name="Salamov A."/>
            <person name="Ahrendt S.R."/>
            <person name="Lipzen A."/>
            <person name="Sullivan W."/>
            <person name="Andreopoulos W.B."/>
            <person name="Clum A."/>
            <person name="Lindquist E."/>
            <person name="Daum C."/>
            <person name="Ramamoorthy G.K."/>
            <person name="Gryganskyi A."/>
            <person name="Culley D."/>
            <person name="Magnuson J.K."/>
            <person name="James T.Y."/>
            <person name="O'Malley M.A."/>
            <person name="Stajich J.E."/>
            <person name="Spatafora J.W."/>
            <person name="Visel A."/>
            <person name="Grigoriev I.V."/>
        </authorList>
    </citation>
    <scope>NUCLEOTIDE SEQUENCE [LARGE SCALE GENOMIC DNA]</scope>
    <source>
        <strain evidence="1 2">PL171</strain>
    </source>
</reference>
<dbReference type="EMBL" id="MCFL01000065">
    <property type="protein sequence ID" value="ORZ31174.1"/>
    <property type="molecule type" value="Genomic_DNA"/>
</dbReference>
<protein>
    <submittedName>
        <fullName evidence="1">Isoprenoid synthase domain-containing protein</fullName>
    </submittedName>
</protein>
<proteinExistence type="predicted"/>